<organism evidence="1 2">
    <name type="scientific">Pseudomonas putida</name>
    <name type="common">Arthrobacter siderocapsulatus</name>
    <dbReference type="NCBI Taxonomy" id="303"/>
    <lineage>
        <taxon>Bacteria</taxon>
        <taxon>Pseudomonadati</taxon>
        <taxon>Pseudomonadota</taxon>
        <taxon>Gammaproteobacteria</taxon>
        <taxon>Pseudomonadales</taxon>
        <taxon>Pseudomonadaceae</taxon>
        <taxon>Pseudomonas</taxon>
    </lineage>
</organism>
<proteinExistence type="predicted"/>
<name>A0A4D6XBS9_PSEPU</name>
<protein>
    <submittedName>
        <fullName evidence="1">Uncharacterized protein</fullName>
    </submittedName>
</protein>
<accession>A0A4D6XBS9</accession>
<dbReference type="EMBL" id="CP039371">
    <property type="protein sequence ID" value="QCI13229.1"/>
    <property type="molecule type" value="Genomic_DNA"/>
</dbReference>
<dbReference type="AlphaFoldDB" id="A0A4D6XBS9"/>
<gene>
    <name evidence="1" type="ORF">E6B08_18435</name>
</gene>
<sequence>MPAKQTPQCMAPALPVFACKPAPTGTAQAWAAVKILWSGFTREWPRGSRCHDRHNRLRRLPA</sequence>
<reference evidence="2" key="1">
    <citation type="submission" date="2019-04" db="EMBL/GenBank/DDBJ databases">
        <title>Genome sequence of Pseudomonas putida 1290, an auxin catabolizing strain.</title>
        <authorList>
            <person name="Laird T.S."/>
            <person name="Leveau J.H.J."/>
        </authorList>
    </citation>
    <scope>NUCLEOTIDE SEQUENCE [LARGE SCALE GENOMIC DNA]</scope>
    <source>
        <strain evidence="2">1290</strain>
    </source>
</reference>
<evidence type="ECO:0000313" key="2">
    <source>
        <dbReference type="Proteomes" id="UP000298551"/>
    </source>
</evidence>
<evidence type="ECO:0000313" key="1">
    <source>
        <dbReference type="EMBL" id="QCI13229.1"/>
    </source>
</evidence>
<dbReference type="Proteomes" id="UP000298551">
    <property type="component" value="Chromosome"/>
</dbReference>